<dbReference type="AlphaFoldDB" id="A0A0A8ZQ12"/>
<dbReference type="EMBL" id="GBRH01259050">
    <property type="protein sequence ID" value="JAD38845.1"/>
    <property type="molecule type" value="Transcribed_RNA"/>
</dbReference>
<name>A0A0A8ZQ12_ARUDO</name>
<organism evidence="1">
    <name type="scientific">Arundo donax</name>
    <name type="common">Giant reed</name>
    <name type="synonym">Donax arundinaceus</name>
    <dbReference type="NCBI Taxonomy" id="35708"/>
    <lineage>
        <taxon>Eukaryota</taxon>
        <taxon>Viridiplantae</taxon>
        <taxon>Streptophyta</taxon>
        <taxon>Embryophyta</taxon>
        <taxon>Tracheophyta</taxon>
        <taxon>Spermatophyta</taxon>
        <taxon>Magnoliopsida</taxon>
        <taxon>Liliopsida</taxon>
        <taxon>Poales</taxon>
        <taxon>Poaceae</taxon>
        <taxon>PACMAD clade</taxon>
        <taxon>Arundinoideae</taxon>
        <taxon>Arundineae</taxon>
        <taxon>Arundo</taxon>
    </lineage>
</organism>
<reference evidence="1" key="1">
    <citation type="submission" date="2014-09" db="EMBL/GenBank/DDBJ databases">
        <authorList>
            <person name="Magalhaes I.L.F."/>
            <person name="Oliveira U."/>
            <person name="Santos F.R."/>
            <person name="Vidigal T.H.D.A."/>
            <person name="Brescovit A.D."/>
            <person name="Santos A.J."/>
        </authorList>
    </citation>
    <scope>NUCLEOTIDE SEQUENCE</scope>
    <source>
        <tissue evidence="1">Shoot tissue taken approximately 20 cm above the soil surface</tissue>
    </source>
</reference>
<reference evidence="1" key="2">
    <citation type="journal article" date="2015" name="Data Brief">
        <title>Shoot transcriptome of the giant reed, Arundo donax.</title>
        <authorList>
            <person name="Barrero R.A."/>
            <person name="Guerrero F.D."/>
            <person name="Moolhuijzen P."/>
            <person name="Goolsby J.A."/>
            <person name="Tidwell J."/>
            <person name="Bellgard S.E."/>
            <person name="Bellgard M.I."/>
        </authorList>
    </citation>
    <scope>NUCLEOTIDE SEQUENCE</scope>
    <source>
        <tissue evidence="1">Shoot tissue taken approximately 20 cm above the soil surface</tissue>
    </source>
</reference>
<protein>
    <submittedName>
        <fullName evidence="1">Uncharacterized protein</fullName>
    </submittedName>
</protein>
<accession>A0A0A8ZQ12</accession>
<sequence length="56" mass="6536">MAQWLSHQMRVTNHSDQLSFSAIESLRPLQLNSNAPGRSRAFRTRIIILFFFSPFL</sequence>
<proteinExistence type="predicted"/>
<evidence type="ECO:0000313" key="1">
    <source>
        <dbReference type="EMBL" id="JAD38845.1"/>
    </source>
</evidence>